<organism evidence="2 3">
    <name type="scientific">Streptomyces synnematoformans</name>
    <dbReference type="NCBI Taxonomy" id="415721"/>
    <lineage>
        <taxon>Bacteria</taxon>
        <taxon>Bacillati</taxon>
        <taxon>Actinomycetota</taxon>
        <taxon>Actinomycetes</taxon>
        <taxon>Kitasatosporales</taxon>
        <taxon>Streptomycetaceae</taxon>
        <taxon>Streptomyces</taxon>
    </lineage>
</organism>
<evidence type="ECO:0000313" key="2">
    <source>
        <dbReference type="EMBL" id="GAA2128563.1"/>
    </source>
</evidence>
<comment type="caution">
    <text evidence="2">The sequence shown here is derived from an EMBL/GenBank/DDBJ whole genome shotgun (WGS) entry which is preliminary data.</text>
</comment>
<protein>
    <submittedName>
        <fullName evidence="2">Uncharacterized protein</fullName>
    </submittedName>
</protein>
<sequence>MSDDDRRTRKLTRQIESFAGRHGGARGQVAYLGEPGARLVLVGADGVWGDLVAPSTASATAAAEAAGVALQESFDGELAARVRTGPYEWKRMAGIQLGGSANPAAPGAPGAAAASGAGAGPDEPSTDKPAGEAGPDGAGGVEGGGVRAGGGGPAAGDDESRGQKGS</sequence>
<feature type="region of interest" description="Disordered" evidence="1">
    <location>
        <begin position="97"/>
        <end position="166"/>
    </location>
</feature>
<proteinExistence type="predicted"/>
<dbReference type="Proteomes" id="UP001500443">
    <property type="component" value="Unassembled WGS sequence"/>
</dbReference>
<keyword evidence="3" id="KW-1185">Reference proteome</keyword>
<evidence type="ECO:0000313" key="3">
    <source>
        <dbReference type="Proteomes" id="UP001500443"/>
    </source>
</evidence>
<dbReference type="EMBL" id="BAAAPF010000116">
    <property type="protein sequence ID" value="GAA2128563.1"/>
    <property type="molecule type" value="Genomic_DNA"/>
</dbReference>
<name>A0ABP5KCQ1_9ACTN</name>
<dbReference type="RefSeq" id="WP_344291015.1">
    <property type="nucleotide sequence ID" value="NZ_BAAAPF010000116.1"/>
</dbReference>
<feature type="compositionally biased region" description="Gly residues" evidence="1">
    <location>
        <begin position="134"/>
        <end position="154"/>
    </location>
</feature>
<reference evidence="3" key="1">
    <citation type="journal article" date="2019" name="Int. J. Syst. Evol. Microbiol.">
        <title>The Global Catalogue of Microorganisms (GCM) 10K type strain sequencing project: providing services to taxonomists for standard genome sequencing and annotation.</title>
        <authorList>
            <consortium name="The Broad Institute Genomics Platform"/>
            <consortium name="The Broad Institute Genome Sequencing Center for Infectious Disease"/>
            <person name="Wu L."/>
            <person name="Ma J."/>
        </authorList>
    </citation>
    <scope>NUCLEOTIDE SEQUENCE [LARGE SCALE GENOMIC DNA]</scope>
    <source>
        <strain evidence="3">JCM 15481</strain>
    </source>
</reference>
<feature type="compositionally biased region" description="Low complexity" evidence="1">
    <location>
        <begin position="98"/>
        <end position="116"/>
    </location>
</feature>
<accession>A0ABP5KCQ1</accession>
<gene>
    <name evidence="2" type="ORF">GCM10009802_35910</name>
</gene>
<evidence type="ECO:0000256" key="1">
    <source>
        <dbReference type="SAM" id="MobiDB-lite"/>
    </source>
</evidence>